<keyword evidence="3" id="KW-1185">Reference proteome</keyword>
<evidence type="ECO:0000256" key="1">
    <source>
        <dbReference type="SAM" id="MobiDB-lite"/>
    </source>
</evidence>
<protein>
    <submittedName>
        <fullName evidence="2">Uncharacterized protein</fullName>
    </submittedName>
</protein>
<feature type="region of interest" description="Disordered" evidence="1">
    <location>
        <begin position="388"/>
        <end position="423"/>
    </location>
</feature>
<feature type="region of interest" description="Disordered" evidence="1">
    <location>
        <begin position="113"/>
        <end position="182"/>
    </location>
</feature>
<name>A0ABQ9XXN6_9EUKA</name>
<feature type="compositionally biased region" description="Polar residues" evidence="1">
    <location>
        <begin position="161"/>
        <end position="182"/>
    </location>
</feature>
<organism evidence="2 3">
    <name type="scientific">Blattamonas nauphoetae</name>
    <dbReference type="NCBI Taxonomy" id="2049346"/>
    <lineage>
        <taxon>Eukaryota</taxon>
        <taxon>Metamonada</taxon>
        <taxon>Preaxostyla</taxon>
        <taxon>Oxymonadida</taxon>
        <taxon>Blattamonas</taxon>
    </lineage>
</organism>
<evidence type="ECO:0000313" key="3">
    <source>
        <dbReference type="Proteomes" id="UP001281761"/>
    </source>
</evidence>
<feature type="region of interest" description="Disordered" evidence="1">
    <location>
        <begin position="1567"/>
        <end position="1589"/>
    </location>
</feature>
<comment type="caution">
    <text evidence="2">The sequence shown here is derived from an EMBL/GenBank/DDBJ whole genome shotgun (WGS) entry which is preliminary data.</text>
</comment>
<gene>
    <name evidence="2" type="ORF">BLNAU_8809</name>
</gene>
<reference evidence="2 3" key="1">
    <citation type="journal article" date="2022" name="bioRxiv">
        <title>Genomics of Preaxostyla Flagellates Illuminates Evolutionary Transitions and the Path Towards Mitochondrial Loss.</title>
        <authorList>
            <person name="Novak L.V.F."/>
            <person name="Treitli S.C."/>
            <person name="Pyrih J."/>
            <person name="Halakuc P."/>
            <person name="Pipaliya S.V."/>
            <person name="Vacek V."/>
            <person name="Brzon O."/>
            <person name="Soukal P."/>
            <person name="Eme L."/>
            <person name="Dacks J.B."/>
            <person name="Karnkowska A."/>
            <person name="Elias M."/>
            <person name="Hampl V."/>
        </authorList>
    </citation>
    <scope>NUCLEOTIDE SEQUENCE [LARGE SCALE GENOMIC DNA]</scope>
    <source>
        <strain evidence="2">NAU3</strain>
        <tissue evidence="2">Gut</tissue>
    </source>
</reference>
<evidence type="ECO:0000313" key="2">
    <source>
        <dbReference type="EMBL" id="KAK2956245.1"/>
    </source>
</evidence>
<proteinExistence type="predicted"/>
<accession>A0ABQ9XXN6</accession>
<feature type="compositionally biased region" description="Polar residues" evidence="1">
    <location>
        <begin position="405"/>
        <end position="419"/>
    </location>
</feature>
<feature type="region of interest" description="Disordered" evidence="1">
    <location>
        <begin position="48"/>
        <end position="91"/>
    </location>
</feature>
<feature type="compositionally biased region" description="Pro residues" evidence="1">
    <location>
        <begin position="1574"/>
        <end position="1588"/>
    </location>
</feature>
<sequence>MYDVKIFLTLSWPSGTASSYLDCGERLLQRIEENEMEALAQQEQKKREAIIQSSEVVSVTPKLDPEPIAETQPVEPEPLSQQPPKNRASHSSLLSNELMSLLNEDKLKFAYREGSTRKTRSTPIYISDSSDDDNDNSDAPPENPPSEKRMKVEYDDDSEEGNSTQNRSTPVRRTQSVVSSNPEIPFSKVDTIDQTIQRIKEESSFKDVMCFNKMDVSEIIPQPEERSGYWMANSEAHLQSILKELQADALDGEYWTHQEKEEVDLVFSPNGFTPHPKQSLNNMNINPVHQLSNTIYKQTSVASVSHVIDFKTKDSVERAIQNRVKNVHSFGSVQFEVLITPHTVYEGQSPTQSDHDVMTPLSQQSMFRKAGATVHESILPKTVLGEAHSLPSSSASNKIKESKEASNATVISPSPSKIPQKTAPKAQFAQKMIYQMPTLRFSMEVPYSSISHLDIQLPHHILHKTTSNSELDDIIASELDAIGIIDLNGRTKTHFFEMDPPLSSIQHYPTEIRDEIIRISNCFTFDPSALCFNRILFSLNTKGALRSLLRVCYSVPRLFSLLSTPYGNTYTPLVRPILAHLRTLISSVESSSPQLDEKQQTVLSSMEELEEMITQRKRRRKDPKDKEPKEAFVAGMSSGSFVCACCPFSSDSGIEFSQHLQTPEHRKAREAKKSISCPRIPLVPHHLNSSYNNQLSVPTDMFFHTLPTMRSSTPHVSLIPLVNSFQESRLKESSIVVIPEVQYIVCPCALPSSFNLIPSINSFQGPSMHVTSSIAKTIPVFQNDSFSNVQAPPEHRSFTTIPSKIDRSMSKVHPSFPSSLPKASSSQSPLTNIHIGSWVMTNMVGRDARAMFVFSPKRGLFSYTIPYPKHRHSKFTSIIDVPFESIVHASLQRPPTLNKDDTSEAVLSLILASPPTFRFRLTSGSSVQDLPQPDFTGEDQASISCRHTLFFKKVEDLEDLLRRISRHSGIYSLFIRSNYDKLIQSAHSMFPQAETGSCPFDAINSFSQIQDIWWMMHSKATGIRSDATLRRVLETKQDNKKVLRIYNSIACPAASLTLYEMEYSLDVNNLPREATLDVCLSPLLRGISHRNGDPHYFTLSSPPSVSYFGDVDPTMLQCPRTLYKTKTENPNTIRLHNQIKRAIESGRSLNEDWGLFTKDIERLKANLGLGNDASLLTQTDGKDGTKNASASKLTKAAASLVPQLPFSAQPRIGPSTMDQFHSLCITPPRKDADKVVLTVAPQPSSTHMVVPQIDLMLIQKHIMHPNLARKKIEEEKRKRKEEANGQDEDWIDFGECYEEQDETKPQTTECSLHYKKTVFCQCTATKPSEFEDTEGLPSISCGIFLSSSERSYAKITCPCLLAGEPCSSICECSCCQNPINSVRLSGLFDCVKNNLLSFIFALQNGMLNQVATLPCQGRIHIPNEINLPNFAARLNQLPHTAAIGETCHVDFECACKERVYYSFCTQHLVSRYKTFHCSVCNQCRDATYRHCKRCNRCTREPDLPCEHCTFRNNLLQWETDLLHAYERSSGRTLSPSVIQHSTGLSGHQGQTVRDKLVLTMSTLPSLSRNVQPAPKEPVPTHIDPPPAQPRRMVVLSDRERRQAEQYEVQILQIDLAWAGRQRNLSDQSQPISSFLW</sequence>
<dbReference type="Proteomes" id="UP001281761">
    <property type="component" value="Unassembled WGS sequence"/>
</dbReference>
<dbReference type="PROSITE" id="PS50216">
    <property type="entry name" value="DHHC"/>
    <property type="match status" value="1"/>
</dbReference>
<dbReference type="EMBL" id="JARBJD010000058">
    <property type="protein sequence ID" value="KAK2956245.1"/>
    <property type="molecule type" value="Genomic_DNA"/>
</dbReference>